<comment type="caution">
    <text evidence="5">The sequence shown here is derived from an EMBL/GenBank/DDBJ whole genome shotgun (WGS) entry which is preliminary data.</text>
</comment>
<feature type="domain" description="Nudix hydrolase" evidence="4">
    <location>
        <begin position="20"/>
        <end position="149"/>
    </location>
</feature>
<evidence type="ECO:0000256" key="3">
    <source>
        <dbReference type="SAM" id="MobiDB-lite"/>
    </source>
</evidence>
<dbReference type="Gene3D" id="3.90.79.10">
    <property type="entry name" value="Nucleoside Triphosphate Pyrophosphohydrolase"/>
    <property type="match status" value="1"/>
</dbReference>
<dbReference type="SUPFAM" id="SSF55811">
    <property type="entry name" value="Nudix"/>
    <property type="match status" value="1"/>
</dbReference>
<dbReference type="InterPro" id="IPR015797">
    <property type="entry name" value="NUDIX_hydrolase-like_dom_sf"/>
</dbReference>
<sequence>MTRDVNDAWVECACGARHWGRQGAAGLALADEGALVLQHRSARSHHGGTWGLPGGAVQHGESSLAAALREAQEETSLPPSAARPHATIVLDHGTWRYTTVLAHASVPRPRVRPVDWESDDVAWVAQEEIAERELLPAFADAWPTIRRLLQARPLLVVDAANVVGSVPDGWWRDRAGAATRLLASIRSASRGGFPAAWFALEGAVLAWPRIVVVLEGAARGACEPATDDTAPTHRPAFRTPQVLRAERDGDTAVADLLGGLPPLEREHAALVTADRGLRARTAGTRHLGPGTFRSALRTLEG</sequence>
<dbReference type="GO" id="GO:0016787">
    <property type="term" value="F:hydrolase activity"/>
    <property type="evidence" value="ECO:0007669"/>
    <property type="project" value="UniProtKB-KW"/>
</dbReference>
<keyword evidence="6" id="KW-1185">Reference proteome</keyword>
<evidence type="ECO:0000256" key="2">
    <source>
        <dbReference type="ARBA" id="ARBA00022801"/>
    </source>
</evidence>
<evidence type="ECO:0000256" key="1">
    <source>
        <dbReference type="ARBA" id="ARBA00001946"/>
    </source>
</evidence>
<evidence type="ECO:0000313" key="5">
    <source>
        <dbReference type="EMBL" id="PFG20383.1"/>
    </source>
</evidence>
<reference evidence="5 6" key="1">
    <citation type="submission" date="2017-10" db="EMBL/GenBank/DDBJ databases">
        <title>Sequencing the genomes of 1000 actinobacteria strains.</title>
        <authorList>
            <person name="Klenk H.-P."/>
        </authorList>
    </citation>
    <scope>NUCLEOTIDE SEQUENCE [LARGE SCALE GENOMIC DNA]</scope>
    <source>
        <strain evidence="5 6">DSM 21801</strain>
    </source>
</reference>
<comment type="cofactor">
    <cofactor evidence="1">
        <name>Mg(2+)</name>
        <dbReference type="ChEBI" id="CHEBI:18420"/>
    </cofactor>
</comment>
<accession>A0A2A9D170</accession>
<protein>
    <submittedName>
        <fullName evidence="5">ADP-ribose pyrophosphatase YjhB (NUDIX family)</fullName>
    </submittedName>
</protein>
<dbReference type="RefSeq" id="WP_098469375.1">
    <property type="nucleotide sequence ID" value="NZ_PDJD01000001.1"/>
</dbReference>
<proteinExistence type="predicted"/>
<dbReference type="PANTHER" id="PTHR43046:SF2">
    <property type="entry name" value="8-OXO-DGTP DIPHOSPHATASE-RELATED"/>
    <property type="match status" value="1"/>
</dbReference>
<dbReference type="EMBL" id="PDJD01000001">
    <property type="protein sequence ID" value="PFG20383.1"/>
    <property type="molecule type" value="Genomic_DNA"/>
</dbReference>
<dbReference type="Proteomes" id="UP000224915">
    <property type="component" value="Unassembled WGS sequence"/>
</dbReference>
<dbReference type="PROSITE" id="PS51462">
    <property type="entry name" value="NUDIX"/>
    <property type="match status" value="1"/>
</dbReference>
<gene>
    <name evidence="5" type="ORF">ATL40_1981</name>
</gene>
<organism evidence="5 6">
    <name type="scientific">Serinibacter salmoneus</name>
    <dbReference type="NCBI Taxonomy" id="556530"/>
    <lineage>
        <taxon>Bacteria</taxon>
        <taxon>Bacillati</taxon>
        <taxon>Actinomycetota</taxon>
        <taxon>Actinomycetes</taxon>
        <taxon>Micrococcales</taxon>
        <taxon>Beutenbergiaceae</taxon>
        <taxon>Serinibacter</taxon>
    </lineage>
</organism>
<keyword evidence="2" id="KW-0378">Hydrolase</keyword>
<evidence type="ECO:0000259" key="4">
    <source>
        <dbReference type="PROSITE" id="PS51462"/>
    </source>
</evidence>
<dbReference type="PANTHER" id="PTHR43046">
    <property type="entry name" value="GDP-MANNOSE MANNOSYL HYDROLASE"/>
    <property type="match status" value="1"/>
</dbReference>
<name>A0A2A9D170_9MICO</name>
<dbReference type="InterPro" id="IPR000086">
    <property type="entry name" value="NUDIX_hydrolase_dom"/>
</dbReference>
<dbReference type="OrthoDB" id="3404294at2"/>
<feature type="region of interest" description="Disordered" evidence="3">
    <location>
        <begin position="47"/>
        <end position="83"/>
    </location>
</feature>
<evidence type="ECO:0000313" key="6">
    <source>
        <dbReference type="Proteomes" id="UP000224915"/>
    </source>
</evidence>
<dbReference type="Pfam" id="PF00293">
    <property type="entry name" value="NUDIX"/>
    <property type="match status" value="1"/>
</dbReference>
<dbReference type="AlphaFoldDB" id="A0A2A9D170"/>